<dbReference type="GO" id="GO:0008898">
    <property type="term" value="F:S-adenosylmethionine-homocysteine S-methyltransferase activity"/>
    <property type="evidence" value="ECO:0007669"/>
    <property type="project" value="TreeGrafter"/>
</dbReference>
<evidence type="ECO:0000256" key="4">
    <source>
        <dbReference type="ARBA" id="ARBA00022833"/>
    </source>
</evidence>
<dbReference type="GO" id="GO:0032259">
    <property type="term" value="P:methylation"/>
    <property type="evidence" value="ECO:0007669"/>
    <property type="project" value="UniProtKB-KW"/>
</dbReference>
<gene>
    <name evidence="7" type="ORF">QG37_02726</name>
</gene>
<dbReference type="VEuPathDB" id="FungiDB:CJJ07_005026"/>
<dbReference type="VEuPathDB" id="FungiDB:CJI96_0003278"/>
<dbReference type="SUPFAM" id="SSF82282">
    <property type="entry name" value="Homocysteine S-methyltransferase"/>
    <property type="match status" value="1"/>
</dbReference>
<dbReference type="Pfam" id="PF02574">
    <property type="entry name" value="S-methyl_trans"/>
    <property type="match status" value="1"/>
</dbReference>
<comment type="caution">
    <text evidence="7">The sequence shown here is derived from an EMBL/GenBank/DDBJ whole genome shotgun (WGS) entry which is preliminary data.</text>
</comment>
<dbReference type="VEuPathDB" id="FungiDB:CJJ09_002781"/>
<feature type="binding site" evidence="5">
    <location>
        <position position="238"/>
    </location>
    <ligand>
        <name>Zn(2+)</name>
        <dbReference type="ChEBI" id="CHEBI:29105"/>
    </ligand>
</feature>
<feature type="binding site" evidence="5">
    <location>
        <position position="308"/>
    </location>
    <ligand>
        <name>Zn(2+)</name>
        <dbReference type="ChEBI" id="CHEBI:29105"/>
    </ligand>
</feature>
<dbReference type="InterPro" id="IPR003726">
    <property type="entry name" value="HCY_dom"/>
</dbReference>
<dbReference type="GO" id="GO:0033528">
    <property type="term" value="P:S-methylmethionine cycle"/>
    <property type="evidence" value="ECO:0007669"/>
    <property type="project" value="TreeGrafter"/>
</dbReference>
<evidence type="ECO:0000256" key="2">
    <source>
        <dbReference type="ARBA" id="ARBA00022679"/>
    </source>
</evidence>
<dbReference type="Gene3D" id="3.20.20.330">
    <property type="entry name" value="Homocysteine-binding-like domain"/>
    <property type="match status" value="1"/>
</dbReference>
<evidence type="ECO:0000256" key="1">
    <source>
        <dbReference type="ARBA" id="ARBA00022603"/>
    </source>
</evidence>
<reference evidence="8" key="1">
    <citation type="journal article" date="2015" name="BMC Genomics">
        <title>Draft genome of a commonly misdiagnosed multidrug resistant pathogen Candida auris.</title>
        <authorList>
            <person name="Chatterjee S."/>
            <person name="Alampalli S.V."/>
            <person name="Nageshan R.K."/>
            <person name="Chettiar S.T."/>
            <person name="Joshi S."/>
            <person name="Tatu U.S."/>
        </authorList>
    </citation>
    <scope>NUCLEOTIDE SEQUENCE [LARGE SCALE GENOMIC DNA]</scope>
    <source>
        <strain evidence="8">6684</strain>
    </source>
</reference>
<name>A0A0L0P2D7_CANAR</name>
<protein>
    <recommendedName>
        <fullName evidence="6">Hcy-binding domain-containing protein</fullName>
    </recommendedName>
</protein>
<dbReference type="GO" id="GO:0009086">
    <property type="term" value="P:methionine biosynthetic process"/>
    <property type="evidence" value="ECO:0007669"/>
    <property type="project" value="InterPro"/>
</dbReference>
<dbReference type="VEuPathDB" id="FungiDB:B9J08_000820"/>
<dbReference type="AlphaFoldDB" id="A0A0L0P2D7"/>
<evidence type="ECO:0000256" key="5">
    <source>
        <dbReference type="PROSITE-ProRule" id="PRU00333"/>
    </source>
</evidence>
<accession>A0A0L0P2D7</accession>
<dbReference type="EMBL" id="LGST01000019">
    <property type="protein sequence ID" value="KNE00191.1"/>
    <property type="molecule type" value="Genomic_DNA"/>
</dbReference>
<dbReference type="GO" id="GO:0008270">
    <property type="term" value="F:zinc ion binding"/>
    <property type="evidence" value="ECO:0007669"/>
    <property type="project" value="InterPro"/>
</dbReference>
<dbReference type="PANTHER" id="PTHR46015">
    <property type="entry name" value="ZGC:172121"/>
    <property type="match status" value="1"/>
</dbReference>
<keyword evidence="3 5" id="KW-0479">Metal-binding</keyword>
<dbReference type="NCBIfam" id="NF007020">
    <property type="entry name" value="PRK09485.1"/>
    <property type="match status" value="1"/>
</dbReference>
<evidence type="ECO:0000256" key="3">
    <source>
        <dbReference type="ARBA" id="ARBA00022723"/>
    </source>
</evidence>
<keyword evidence="2 5" id="KW-0808">Transferase</keyword>
<evidence type="ECO:0000259" key="6">
    <source>
        <dbReference type="PROSITE" id="PS50970"/>
    </source>
</evidence>
<dbReference type="VEuPathDB" id="FungiDB:QG37_02726"/>
<dbReference type="InterPro" id="IPR036589">
    <property type="entry name" value="HCY_dom_sf"/>
</dbReference>
<feature type="domain" description="Hcy-binding" evidence="6">
    <location>
        <begin position="1"/>
        <end position="322"/>
    </location>
</feature>
<dbReference type="Proteomes" id="UP000037122">
    <property type="component" value="Unassembled WGS sequence"/>
</dbReference>
<sequence length="331" mass="36739">MLIKELAQKRRLVLDGAMGTQLEEIIPPSSPMYVKGSPLWSTEVLLGDPLIIEQVHRNYLEKGADIIITSTYQASQATLAKHRGMGLEETRNVWKISVDTAKRAVDGVLDGGKRYIAGSIGPFGAYLANGAEYSGEYGDVGLGKLVEYHTEQVRFFLANRDTDLIAFETIPSFDEVKAIVELVKLFNISKEFYICFSCKTSTTLADGTDLREVIQYILQQRSISSAFDQYLIGVGCNCVDFELVTGFANYVNEISSSQLSLVVYPNLGFSNDMADVSQYGFKSNTEKWKDALEQWCKIPTIRLIGSCCSTGPNEIAVARQVVDETTRKQDK</sequence>
<dbReference type="PROSITE" id="PS50970">
    <property type="entry name" value="HCY"/>
    <property type="match status" value="1"/>
</dbReference>
<dbReference type="InterPro" id="IPR051486">
    <property type="entry name" value="Hcy_S-methyltransferase"/>
</dbReference>
<organism evidence="7 8">
    <name type="scientific">Candidozyma auris</name>
    <name type="common">Yeast</name>
    <name type="synonym">Candida auris</name>
    <dbReference type="NCBI Taxonomy" id="498019"/>
    <lineage>
        <taxon>Eukaryota</taxon>
        <taxon>Fungi</taxon>
        <taxon>Dikarya</taxon>
        <taxon>Ascomycota</taxon>
        <taxon>Saccharomycotina</taxon>
        <taxon>Pichiomycetes</taxon>
        <taxon>Metschnikowiaceae</taxon>
        <taxon>Candidozyma</taxon>
    </lineage>
</organism>
<comment type="cofactor">
    <cofactor evidence="5">
        <name>Zn(2+)</name>
        <dbReference type="ChEBI" id="CHEBI:29105"/>
    </cofactor>
</comment>
<dbReference type="PANTHER" id="PTHR46015:SF1">
    <property type="entry name" value="HOMOCYSTEINE S-METHYLTRANSFERASE-LIKE ISOFORM 1"/>
    <property type="match status" value="1"/>
</dbReference>
<dbReference type="VEuPathDB" id="FungiDB:CJI97_000838"/>
<keyword evidence="1 5" id="KW-0489">Methyltransferase</keyword>
<proteinExistence type="predicted"/>
<evidence type="ECO:0000313" key="8">
    <source>
        <dbReference type="Proteomes" id="UP000037122"/>
    </source>
</evidence>
<feature type="binding site" evidence="5">
    <location>
        <position position="307"/>
    </location>
    <ligand>
        <name>Zn(2+)</name>
        <dbReference type="ChEBI" id="CHEBI:29105"/>
    </ligand>
</feature>
<evidence type="ECO:0000313" key="7">
    <source>
        <dbReference type="EMBL" id="KNE00191.1"/>
    </source>
</evidence>
<keyword evidence="4 5" id="KW-0862">Zinc</keyword>